<gene>
    <name evidence="1" type="primary">LOC101242677-001</name>
</gene>
<dbReference type="PANTHER" id="PTHR36978:SF4">
    <property type="entry name" value="P-LOOP CONTAINING NUCLEOSIDE TRIPHOSPHATE HYDROLASE PROTEIN"/>
    <property type="match status" value="1"/>
</dbReference>
<dbReference type="Pfam" id="PF17784">
    <property type="entry name" value="Sulfotransfer_4"/>
    <property type="match status" value="1"/>
</dbReference>
<accession>A0A6F9DI02</accession>
<dbReference type="SUPFAM" id="SSF52540">
    <property type="entry name" value="P-loop containing nucleoside triphosphate hydrolases"/>
    <property type="match status" value="1"/>
</dbReference>
<dbReference type="InterPro" id="IPR027417">
    <property type="entry name" value="P-loop_NTPase"/>
</dbReference>
<reference evidence="1" key="1">
    <citation type="submission" date="2020-04" db="EMBL/GenBank/DDBJ databases">
        <authorList>
            <person name="Neveu A P."/>
        </authorList>
    </citation>
    <scope>NUCLEOTIDE SEQUENCE</scope>
    <source>
        <tissue evidence="1">Whole embryo</tissue>
    </source>
</reference>
<sequence length="297" mass="33981">MLFDDTNQKSSVRFANNTIKMKVICAGISKTGTKTMSVALRMLGYEVYDYLENYTNLGDDWERTFKTGSTTEDFRRMYENVDAVTDIPAAYFWDEIHKAFPESKIILMLRPDEDTWWSSIEAQDKTLTSFSYRLTTFLSPTLRGLSSYGRRCAVAVYGWESPPLSLFGTSPLNELLIRMTYRRHNAHVLQNAPKDKLLVYSVKDGWEPLCEFLGVEVPKDPFPHKNVRGNIVEEMFKTNPVFIRMQREAAFSACVILALTLFGGYKLAKGSTPVSWAKYWGDIAYSCLTKINAIKQK</sequence>
<organism evidence="1">
    <name type="scientific">Phallusia mammillata</name>
    <dbReference type="NCBI Taxonomy" id="59560"/>
    <lineage>
        <taxon>Eukaryota</taxon>
        <taxon>Metazoa</taxon>
        <taxon>Chordata</taxon>
        <taxon>Tunicata</taxon>
        <taxon>Ascidiacea</taxon>
        <taxon>Phlebobranchia</taxon>
        <taxon>Ascidiidae</taxon>
        <taxon>Phallusia</taxon>
    </lineage>
</organism>
<dbReference type="PANTHER" id="PTHR36978">
    <property type="entry name" value="P-LOOP CONTAINING NUCLEOTIDE TRIPHOSPHATE HYDROLASE"/>
    <property type="match status" value="1"/>
</dbReference>
<evidence type="ECO:0000313" key="1">
    <source>
        <dbReference type="EMBL" id="CAB3263094.1"/>
    </source>
</evidence>
<dbReference type="Gene3D" id="3.40.50.300">
    <property type="entry name" value="P-loop containing nucleotide triphosphate hydrolases"/>
    <property type="match status" value="1"/>
</dbReference>
<name>A0A6F9DI02_9ASCI</name>
<dbReference type="EMBL" id="LR787232">
    <property type="protein sequence ID" value="CAB3263094.1"/>
    <property type="molecule type" value="mRNA"/>
</dbReference>
<proteinExistence type="evidence at transcript level"/>
<dbReference type="AlphaFoldDB" id="A0A6F9DI02"/>
<protein>
    <submittedName>
        <fullName evidence="1">Uncharacterized protein LOC101242677</fullName>
    </submittedName>
</protein>
<dbReference type="InterPro" id="IPR040632">
    <property type="entry name" value="Sulfotransfer_4"/>
</dbReference>